<sequence length="389" mass="42062">MIDVKTFMLVMAIGNIAFAMMIAGYARGGEENPAMRVWMWAKLVQGLANGLGWLRPDLNSWIVDAAANTALIGGFALETGAYSTFLGAQRWKRVVVPLALICVLLMHSARFGGVGAGGLIAMMSTFMAVFSARMAWLLLAPRADKTLLQRLVGLNNLLFTLVMAMRAYTGAVHSSIGVFTPGVLSTVTFLVGYTLLIVNGFGFLLMCKQQDDRKMRALATTDSLTGLVNRRAFFERTENARMLSARLRKPVALMMLDIDHFKRLNDRFGHATGDEALCLFARTALATLREHDIMGRLGGEEFALVMPGTTLSGALHAAERLRNEVSEAPLLTDGNNYKLTVSIGVVMIDPNEHINAALARADAALYAAKSAGRNRVECGDAISASADVA</sequence>
<feature type="transmembrane region" description="Helical" evidence="3">
    <location>
        <begin position="61"/>
        <end position="82"/>
    </location>
</feature>
<dbReference type="GO" id="GO:0052621">
    <property type="term" value="F:diguanylate cyclase activity"/>
    <property type="evidence" value="ECO:0007669"/>
    <property type="project" value="UniProtKB-EC"/>
</dbReference>
<dbReference type="FunFam" id="3.30.70.270:FF:000001">
    <property type="entry name" value="Diguanylate cyclase domain protein"/>
    <property type="match status" value="1"/>
</dbReference>
<dbReference type="AlphaFoldDB" id="A0A4Y9S7B4"/>
<feature type="transmembrane region" description="Helical" evidence="3">
    <location>
        <begin position="6"/>
        <end position="25"/>
    </location>
</feature>
<dbReference type="EMBL" id="SPVF01000226">
    <property type="protein sequence ID" value="TFW15617.1"/>
    <property type="molecule type" value="Genomic_DNA"/>
</dbReference>
<dbReference type="SUPFAM" id="SSF55073">
    <property type="entry name" value="Nucleotide cyclase"/>
    <property type="match status" value="1"/>
</dbReference>
<protein>
    <recommendedName>
        <fullName evidence="1">diguanylate cyclase</fullName>
        <ecNumber evidence="1">2.7.7.65</ecNumber>
    </recommendedName>
</protein>
<dbReference type="PROSITE" id="PS50887">
    <property type="entry name" value="GGDEF"/>
    <property type="match status" value="1"/>
</dbReference>
<dbReference type="PANTHER" id="PTHR45138">
    <property type="entry name" value="REGULATORY COMPONENTS OF SENSORY TRANSDUCTION SYSTEM"/>
    <property type="match status" value="1"/>
</dbReference>
<dbReference type="InterPro" id="IPR050469">
    <property type="entry name" value="Diguanylate_Cyclase"/>
</dbReference>
<evidence type="ECO:0000313" key="6">
    <source>
        <dbReference type="Proteomes" id="UP000298438"/>
    </source>
</evidence>
<dbReference type="OrthoDB" id="9813903at2"/>
<feature type="transmembrane region" description="Helical" evidence="3">
    <location>
        <begin position="94"/>
        <end position="113"/>
    </location>
</feature>
<reference evidence="5 6" key="1">
    <citation type="submission" date="2019-03" db="EMBL/GenBank/DDBJ databases">
        <title>Draft Genome Sequence of Massilia arenosa sp. nov., a Novel Massilia Species Isolated from a Sandy-loam Maize Soil.</title>
        <authorList>
            <person name="Raths R."/>
            <person name="Peta V."/>
            <person name="Bucking H."/>
        </authorList>
    </citation>
    <scope>NUCLEOTIDE SEQUENCE [LARGE SCALE GENOMIC DNA]</scope>
    <source>
        <strain evidence="5 6">MC02</strain>
    </source>
</reference>
<organism evidence="5 6">
    <name type="scientific">Zemynaea arenosa</name>
    <dbReference type="NCBI Taxonomy" id="2561931"/>
    <lineage>
        <taxon>Bacteria</taxon>
        <taxon>Pseudomonadati</taxon>
        <taxon>Pseudomonadota</taxon>
        <taxon>Betaproteobacteria</taxon>
        <taxon>Burkholderiales</taxon>
        <taxon>Oxalobacteraceae</taxon>
        <taxon>Telluria group</taxon>
        <taxon>Zemynaea</taxon>
    </lineage>
</organism>
<name>A0A4Y9S7B4_9BURK</name>
<keyword evidence="6" id="KW-1185">Reference proteome</keyword>
<dbReference type="InterPro" id="IPR043128">
    <property type="entry name" value="Rev_trsase/Diguanyl_cyclase"/>
</dbReference>
<dbReference type="InterPro" id="IPR029787">
    <property type="entry name" value="Nucleotide_cyclase"/>
</dbReference>
<keyword evidence="3" id="KW-0472">Membrane</keyword>
<feature type="transmembrane region" description="Helical" evidence="3">
    <location>
        <begin position="183"/>
        <end position="206"/>
    </location>
</feature>
<dbReference type="GO" id="GO:1902201">
    <property type="term" value="P:negative regulation of bacterial-type flagellum-dependent cell motility"/>
    <property type="evidence" value="ECO:0007669"/>
    <property type="project" value="TreeGrafter"/>
</dbReference>
<keyword evidence="3" id="KW-1133">Transmembrane helix</keyword>
<dbReference type="Proteomes" id="UP000298438">
    <property type="component" value="Unassembled WGS sequence"/>
</dbReference>
<feature type="transmembrane region" description="Helical" evidence="3">
    <location>
        <begin position="151"/>
        <end position="171"/>
    </location>
</feature>
<gene>
    <name evidence="5" type="ORF">E4L96_17840</name>
</gene>
<dbReference type="PANTHER" id="PTHR45138:SF9">
    <property type="entry name" value="DIGUANYLATE CYCLASE DGCM-RELATED"/>
    <property type="match status" value="1"/>
</dbReference>
<dbReference type="SMART" id="SM00267">
    <property type="entry name" value="GGDEF"/>
    <property type="match status" value="1"/>
</dbReference>
<dbReference type="CDD" id="cd01949">
    <property type="entry name" value="GGDEF"/>
    <property type="match status" value="1"/>
</dbReference>
<dbReference type="InterPro" id="IPR000160">
    <property type="entry name" value="GGDEF_dom"/>
</dbReference>
<dbReference type="NCBIfam" id="TIGR00254">
    <property type="entry name" value="GGDEF"/>
    <property type="match status" value="1"/>
</dbReference>
<feature type="transmembrane region" description="Helical" evidence="3">
    <location>
        <begin position="119"/>
        <end position="139"/>
    </location>
</feature>
<keyword evidence="3" id="KW-0812">Transmembrane</keyword>
<evidence type="ECO:0000256" key="1">
    <source>
        <dbReference type="ARBA" id="ARBA00012528"/>
    </source>
</evidence>
<dbReference type="Gene3D" id="3.30.70.270">
    <property type="match status" value="1"/>
</dbReference>
<dbReference type="GO" id="GO:0005886">
    <property type="term" value="C:plasma membrane"/>
    <property type="evidence" value="ECO:0007669"/>
    <property type="project" value="TreeGrafter"/>
</dbReference>
<dbReference type="GO" id="GO:0043709">
    <property type="term" value="P:cell adhesion involved in single-species biofilm formation"/>
    <property type="evidence" value="ECO:0007669"/>
    <property type="project" value="TreeGrafter"/>
</dbReference>
<evidence type="ECO:0000259" key="4">
    <source>
        <dbReference type="PROSITE" id="PS50887"/>
    </source>
</evidence>
<feature type="domain" description="GGDEF" evidence="4">
    <location>
        <begin position="249"/>
        <end position="381"/>
    </location>
</feature>
<dbReference type="EC" id="2.7.7.65" evidence="1"/>
<dbReference type="Pfam" id="PF00990">
    <property type="entry name" value="GGDEF"/>
    <property type="match status" value="1"/>
</dbReference>
<evidence type="ECO:0000256" key="2">
    <source>
        <dbReference type="ARBA" id="ARBA00034247"/>
    </source>
</evidence>
<accession>A0A4Y9S7B4</accession>
<comment type="caution">
    <text evidence="5">The sequence shown here is derived from an EMBL/GenBank/DDBJ whole genome shotgun (WGS) entry which is preliminary data.</text>
</comment>
<evidence type="ECO:0000256" key="3">
    <source>
        <dbReference type="SAM" id="Phobius"/>
    </source>
</evidence>
<evidence type="ECO:0000313" key="5">
    <source>
        <dbReference type="EMBL" id="TFW15617.1"/>
    </source>
</evidence>
<proteinExistence type="predicted"/>
<comment type="catalytic activity">
    <reaction evidence="2">
        <text>2 GTP = 3',3'-c-di-GMP + 2 diphosphate</text>
        <dbReference type="Rhea" id="RHEA:24898"/>
        <dbReference type="ChEBI" id="CHEBI:33019"/>
        <dbReference type="ChEBI" id="CHEBI:37565"/>
        <dbReference type="ChEBI" id="CHEBI:58805"/>
        <dbReference type="EC" id="2.7.7.65"/>
    </reaction>
</comment>